<evidence type="ECO:0008006" key="3">
    <source>
        <dbReference type="Google" id="ProtNLM"/>
    </source>
</evidence>
<dbReference type="SUPFAM" id="SSF57302">
    <property type="entry name" value="Snake toxin-like"/>
    <property type="match status" value="1"/>
</dbReference>
<evidence type="ECO:0000313" key="1">
    <source>
        <dbReference type="EMBL" id="RCN42075.1"/>
    </source>
</evidence>
<dbReference type="EMBL" id="JOJR01000211">
    <property type="protein sequence ID" value="RCN42075.1"/>
    <property type="molecule type" value="Genomic_DNA"/>
</dbReference>
<reference evidence="1 2" key="1">
    <citation type="submission" date="2014-10" db="EMBL/GenBank/DDBJ databases">
        <title>Draft genome of the hookworm Ancylostoma caninum.</title>
        <authorList>
            <person name="Mitreva M."/>
        </authorList>
    </citation>
    <scope>NUCLEOTIDE SEQUENCE [LARGE SCALE GENOMIC DNA]</scope>
    <source>
        <strain evidence="1 2">Baltimore</strain>
    </source>
</reference>
<accession>A0A368GGE4</accession>
<sequence>QSRSQVILSGTASNDIKPTAVQNCSNSRWCYKFLIHDSIIERGCDEEGLCDDTKKLIMKYGKVKWHCCNKSLCNSSPTQTVIFLATTFLCIKFFSM</sequence>
<dbReference type="OrthoDB" id="10011411at2759"/>
<dbReference type="Proteomes" id="UP000252519">
    <property type="component" value="Unassembled WGS sequence"/>
</dbReference>
<proteinExistence type="predicted"/>
<comment type="caution">
    <text evidence="1">The sequence shown here is derived from an EMBL/GenBank/DDBJ whole genome shotgun (WGS) entry which is preliminary data.</text>
</comment>
<evidence type="ECO:0000313" key="2">
    <source>
        <dbReference type="Proteomes" id="UP000252519"/>
    </source>
</evidence>
<organism evidence="1 2">
    <name type="scientific">Ancylostoma caninum</name>
    <name type="common">Dog hookworm</name>
    <dbReference type="NCBI Taxonomy" id="29170"/>
    <lineage>
        <taxon>Eukaryota</taxon>
        <taxon>Metazoa</taxon>
        <taxon>Ecdysozoa</taxon>
        <taxon>Nematoda</taxon>
        <taxon>Chromadorea</taxon>
        <taxon>Rhabditida</taxon>
        <taxon>Rhabditina</taxon>
        <taxon>Rhabditomorpha</taxon>
        <taxon>Strongyloidea</taxon>
        <taxon>Ancylostomatidae</taxon>
        <taxon>Ancylostomatinae</taxon>
        <taxon>Ancylostoma</taxon>
    </lineage>
</organism>
<gene>
    <name evidence="1" type="ORF">ANCCAN_11945</name>
</gene>
<name>A0A368GGE4_ANCCA</name>
<dbReference type="Gene3D" id="2.10.60.10">
    <property type="entry name" value="CD59"/>
    <property type="match status" value="1"/>
</dbReference>
<protein>
    <recommendedName>
        <fullName evidence="3">UPAR/Ly6 domain-containing protein</fullName>
    </recommendedName>
</protein>
<keyword evidence="2" id="KW-1185">Reference proteome</keyword>
<feature type="non-terminal residue" evidence="1">
    <location>
        <position position="1"/>
    </location>
</feature>
<dbReference type="AlphaFoldDB" id="A0A368GGE4"/>
<dbReference type="InterPro" id="IPR045860">
    <property type="entry name" value="Snake_toxin-like_sf"/>
</dbReference>